<dbReference type="EMBL" id="SIRE01000006">
    <property type="protein sequence ID" value="TBL79763.1"/>
    <property type="molecule type" value="Genomic_DNA"/>
</dbReference>
<name>A0A4Q9DVE8_9BACL</name>
<evidence type="ECO:0000313" key="2">
    <source>
        <dbReference type="EMBL" id="TBL79763.1"/>
    </source>
</evidence>
<dbReference type="OrthoDB" id="2476435at2"/>
<dbReference type="Pfam" id="PF10966">
    <property type="entry name" value="DUF2768"/>
    <property type="match status" value="1"/>
</dbReference>
<keyword evidence="1" id="KW-0812">Transmembrane</keyword>
<gene>
    <name evidence="2" type="ORF">EYB31_09165</name>
</gene>
<organism evidence="2 3">
    <name type="scientific">Paenibacillus thalictri</name>
    <dbReference type="NCBI Taxonomy" id="2527873"/>
    <lineage>
        <taxon>Bacteria</taxon>
        <taxon>Bacillati</taxon>
        <taxon>Bacillota</taxon>
        <taxon>Bacilli</taxon>
        <taxon>Bacillales</taxon>
        <taxon>Paenibacillaceae</taxon>
        <taxon>Paenibacillus</taxon>
    </lineage>
</organism>
<dbReference type="RefSeq" id="WP_131013008.1">
    <property type="nucleotide sequence ID" value="NZ_SIRE01000006.1"/>
</dbReference>
<evidence type="ECO:0000256" key="1">
    <source>
        <dbReference type="SAM" id="Phobius"/>
    </source>
</evidence>
<dbReference type="Proteomes" id="UP000293142">
    <property type="component" value="Unassembled WGS sequence"/>
</dbReference>
<protein>
    <submittedName>
        <fullName evidence="2">DUF2768 family protein</fullName>
    </submittedName>
</protein>
<keyword evidence="1" id="KW-0472">Membrane</keyword>
<sequence>MSSMDKMWASFIAIGLMLVASGIITVARSKTKGWLRVVLSIIAFLLFLPIVVYMMLSMI</sequence>
<keyword evidence="1" id="KW-1133">Transmembrane helix</keyword>
<comment type="caution">
    <text evidence="2">The sequence shown here is derived from an EMBL/GenBank/DDBJ whole genome shotgun (WGS) entry which is preliminary data.</text>
</comment>
<feature type="transmembrane region" description="Helical" evidence="1">
    <location>
        <begin position="33"/>
        <end position="56"/>
    </location>
</feature>
<keyword evidence="3" id="KW-1185">Reference proteome</keyword>
<feature type="transmembrane region" description="Helical" evidence="1">
    <location>
        <begin position="7"/>
        <end position="27"/>
    </location>
</feature>
<dbReference type="AlphaFoldDB" id="A0A4Q9DVE8"/>
<dbReference type="InterPro" id="IPR020076">
    <property type="entry name" value="DUF2768"/>
</dbReference>
<accession>A0A4Q9DVE8</accession>
<evidence type="ECO:0000313" key="3">
    <source>
        <dbReference type="Proteomes" id="UP000293142"/>
    </source>
</evidence>
<reference evidence="2 3" key="1">
    <citation type="submission" date="2019-02" db="EMBL/GenBank/DDBJ databases">
        <title>Paenibacillus sp. nov., isolated from surface-sterilized tissue of Thalictrum simplex L.</title>
        <authorList>
            <person name="Tuo L."/>
        </authorList>
    </citation>
    <scope>NUCLEOTIDE SEQUENCE [LARGE SCALE GENOMIC DNA]</scope>
    <source>
        <strain evidence="2 3">N2SHLJ1</strain>
    </source>
</reference>
<proteinExistence type="predicted"/>